<sequence length="158" mass="17950">MMNESKLGMFWKESSGNTKSTNNLAIRAIETVIGRYQTADPFLISQKLNVEIDWVNFGVHPLGETTYFKKQPIVLLNKRILYSPQRFFTMSHELGHVIMHEGFGGYQTGRLSYGVLERQANEFASGLIGMLYVEEHGTKPDTYGELVHEYGSPVDELD</sequence>
<reference evidence="2 3" key="1">
    <citation type="journal article" date="2015" name="Genome Announc.">
        <title>Expanding the biotechnology potential of lactobacilli through comparative genomics of 213 strains and associated genera.</title>
        <authorList>
            <person name="Sun Z."/>
            <person name="Harris H.M."/>
            <person name="McCann A."/>
            <person name="Guo C."/>
            <person name="Argimon S."/>
            <person name="Zhang W."/>
            <person name="Yang X."/>
            <person name="Jeffery I.B."/>
            <person name="Cooney J.C."/>
            <person name="Kagawa T.F."/>
            <person name="Liu W."/>
            <person name="Song Y."/>
            <person name="Salvetti E."/>
            <person name="Wrobel A."/>
            <person name="Rasinkangas P."/>
            <person name="Parkhill J."/>
            <person name="Rea M.C."/>
            <person name="O'Sullivan O."/>
            <person name="Ritari J."/>
            <person name="Douillard F.P."/>
            <person name="Paul Ross R."/>
            <person name="Yang R."/>
            <person name="Briner A.E."/>
            <person name="Felis G.E."/>
            <person name="de Vos W.M."/>
            <person name="Barrangou R."/>
            <person name="Klaenhammer T.R."/>
            <person name="Caufield P.W."/>
            <person name="Cui Y."/>
            <person name="Zhang H."/>
            <person name="O'Toole P.W."/>
        </authorList>
    </citation>
    <scope>NUCLEOTIDE SEQUENCE [LARGE SCALE GENOMIC DNA]</scope>
    <source>
        <strain evidence="2 3">DSM 19907</strain>
    </source>
</reference>
<dbReference type="Proteomes" id="UP000051977">
    <property type="component" value="Unassembled WGS sequence"/>
</dbReference>
<proteinExistence type="predicted"/>
<dbReference type="Pfam" id="PF06114">
    <property type="entry name" value="Peptidase_M78"/>
    <property type="match status" value="1"/>
</dbReference>
<dbReference type="EMBL" id="AZEI01000021">
    <property type="protein sequence ID" value="KRL17661.1"/>
    <property type="molecule type" value="Genomic_DNA"/>
</dbReference>
<comment type="caution">
    <text evidence="2">The sequence shown here is derived from an EMBL/GenBank/DDBJ whole genome shotgun (WGS) entry which is preliminary data.</text>
</comment>
<accession>A0ABR5PEZ8</accession>
<evidence type="ECO:0000313" key="2">
    <source>
        <dbReference type="EMBL" id="KRL17661.1"/>
    </source>
</evidence>
<protein>
    <submittedName>
        <fullName evidence="2">Prophage Lp1 protein 7</fullName>
    </submittedName>
</protein>
<name>A0ABR5PEZ8_9LACO</name>
<evidence type="ECO:0000259" key="1">
    <source>
        <dbReference type="Pfam" id="PF06114"/>
    </source>
</evidence>
<feature type="domain" description="IrrE N-terminal-like" evidence="1">
    <location>
        <begin position="66"/>
        <end position="127"/>
    </location>
</feature>
<keyword evidence="3" id="KW-1185">Reference proteome</keyword>
<evidence type="ECO:0000313" key="3">
    <source>
        <dbReference type="Proteomes" id="UP000051977"/>
    </source>
</evidence>
<gene>
    <name evidence="2" type="ORF">FD12_GL001590</name>
</gene>
<organism evidence="2 3">
    <name type="scientific">Lentilactobacillus rapi DSM 19907 = JCM 15042</name>
    <dbReference type="NCBI Taxonomy" id="1423795"/>
    <lineage>
        <taxon>Bacteria</taxon>
        <taxon>Bacillati</taxon>
        <taxon>Bacillota</taxon>
        <taxon>Bacilli</taxon>
        <taxon>Lactobacillales</taxon>
        <taxon>Lactobacillaceae</taxon>
        <taxon>Lentilactobacillus</taxon>
    </lineage>
</organism>
<dbReference type="InterPro" id="IPR010359">
    <property type="entry name" value="IrrE_HExxH"/>
</dbReference>
<dbReference type="Gene3D" id="1.10.10.2910">
    <property type="match status" value="1"/>
</dbReference>